<dbReference type="OrthoDB" id="21060at2759"/>
<sequence>MPRQVINQPLYTVKRAPLSQVKLIPVRSLPNQPLNHQANGVVETQAPAEPPAAQVSGKGVSVAKFLNHILTSWKAATGERAQVAQLVQDLIDDKVSCDVFLVQLYFHLKASRRQDVDNLFYTGLHQLRMDLINGTAVIANIRPPNPNVLVGASAITTTTTTGSTVSQAAQPATIHTPSHSSASHILPRPPPPVVHNLPPNSTFQLTTSSKPIRSAPLRPIAPRLHTSLFSPRAAVTNSPIPNRPLRRLRPLRP</sequence>
<dbReference type="EMBL" id="UZAE01008816">
    <property type="protein sequence ID" value="VDO02737.1"/>
    <property type="molecule type" value="Genomic_DNA"/>
</dbReference>
<evidence type="ECO:0000313" key="2">
    <source>
        <dbReference type="EMBL" id="VDO02737.1"/>
    </source>
</evidence>
<dbReference type="SUPFAM" id="SSF158553">
    <property type="entry name" value="TAFH domain-like"/>
    <property type="match status" value="1"/>
</dbReference>
<accession>A0A0R3TIJ0</accession>
<keyword evidence="3" id="KW-1185">Reference proteome</keyword>
<dbReference type="AlphaFoldDB" id="A0A0R3TIJ0"/>
<reference evidence="4" key="1">
    <citation type="submission" date="2017-02" db="UniProtKB">
        <authorList>
            <consortium name="WormBaseParasite"/>
        </authorList>
    </citation>
    <scope>IDENTIFICATION</scope>
</reference>
<dbReference type="Proteomes" id="UP000278807">
    <property type="component" value="Unassembled WGS sequence"/>
</dbReference>
<protein>
    <submittedName>
        <fullName evidence="4">Not3 domain-containing protein</fullName>
    </submittedName>
</protein>
<dbReference type="STRING" id="102285.A0A0R3TIJ0"/>
<evidence type="ECO:0000313" key="3">
    <source>
        <dbReference type="Proteomes" id="UP000278807"/>
    </source>
</evidence>
<feature type="region of interest" description="Disordered" evidence="1">
    <location>
        <begin position="232"/>
        <end position="253"/>
    </location>
</feature>
<gene>
    <name evidence="2" type="ORF">HNAJ_LOCUS6877</name>
</gene>
<proteinExistence type="predicted"/>
<name>A0A0R3TIJ0_RODNA</name>
<organism evidence="4">
    <name type="scientific">Rodentolepis nana</name>
    <name type="common">Dwarf tapeworm</name>
    <name type="synonym">Hymenolepis nana</name>
    <dbReference type="NCBI Taxonomy" id="102285"/>
    <lineage>
        <taxon>Eukaryota</taxon>
        <taxon>Metazoa</taxon>
        <taxon>Spiralia</taxon>
        <taxon>Lophotrochozoa</taxon>
        <taxon>Platyhelminthes</taxon>
        <taxon>Cestoda</taxon>
        <taxon>Eucestoda</taxon>
        <taxon>Cyclophyllidea</taxon>
        <taxon>Hymenolepididae</taxon>
        <taxon>Rodentolepis</taxon>
    </lineage>
</organism>
<feature type="compositionally biased region" description="Basic residues" evidence="1">
    <location>
        <begin position="244"/>
        <end position="253"/>
    </location>
</feature>
<reference evidence="2 3" key="2">
    <citation type="submission" date="2018-11" db="EMBL/GenBank/DDBJ databases">
        <authorList>
            <consortium name="Pathogen Informatics"/>
        </authorList>
    </citation>
    <scope>NUCLEOTIDE SEQUENCE [LARGE SCALE GENOMIC DNA]</scope>
</reference>
<evidence type="ECO:0000256" key="1">
    <source>
        <dbReference type="SAM" id="MobiDB-lite"/>
    </source>
</evidence>
<dbReference type="GO" id="GO:0006351">
    <property type="term" value="P:DNA-templated transcription"/>
    <property type="evidence" value="ECO:0007669"/>
    <property type="project" value="InterPro"/>
</dbReference>
<dbReference type="WBParaSite" id="HNAJ_0000688101-mRNA-1">
    <property type="protein sequence ID" value="HNAJ_0000688101-mRNA-1"/>
    <property type="gene ID" value="HNAJ_0000688101"/>
</dbReference>
<evidence type="ECO:0000313" key="4">
    <source>
        <dbReference type="WBParaSite" id="HNAJ_0000688101-mRNA-1"/>
    </source>
</evidence>
<dbReference type="Gene3D" id="1.20.120.1110">
    <property type="entry name" value="TAFH/NHR1 domain"/>
    <property type="match status" value="1"/>
</dbReference>
<dbReference type="InterPro" id="IPR037249">
    <property type="entry name" value="TAFH/NHR1_dom_sf"/>
</dbReference>